<keyword evidence="3 5" id="KW-1133">Transmembrane helix</keyword>
<reference evidence="6 7" key="1">
    <citation type="submission" date="2019-09" db="EMBL/GenBank/DDBJ databases">
        <title>Isolation and complete genome sequencing of Methylocystis species.</title>
        <authorList>
            <person name="Rumah B.L."/>
            <person name="Stead C.E."/>
            <person name="Stevens B.C."/>
            <person name="Minton N.P."/>
            <person name="Grosse-Honebrink A."/>
            <person name="Zhang Y."/>
        </authorList>
    </citation>
    <scope>NUCLEOTIDE SEQUENCE [LARGE SCALE GENOMIC DNA]</scope>
    <source>
        <strain evidence="6 7">BRCS2</strain>
    </source>
</reference>
<dbReference type="Pfam" id="PF07869">
    <property type="entry name" value="DUF1656"/>
    <property type="match status" value="1"/>
</dbReference>
<proteinExistence type="predicted"/>
<evidence type="ECO:0000313" key="7">
    <source>
        <dbReference type="Proteomes" id="UP000422569"/>
    </source>
</evidence>
<evidence type="ECO:0000256" key="3">
    <source>
        <dbReference type="ARBA" id="ARBA00022989"/>
    </source>
</evidence>
<protein>
    <submittedName>
        <fullName evidence="6">DUF1656 domain-containing protein</fullName>
    </submittedName>
</protein>
<organism evidence="6 7">
    <name type="scientific">Methylocystis parvus</name>
    <dbReference type="NCBI Taxonomy" id="134"/>
    <lineage>
        <taxon>Bacteria</taxon>
        <taxon>Pseudomonadati</taxon>
        <taxon>Pseudomonadota</taxon>
        <taxon>Alphaproteobacteria</taxon>
        <taxon>Hyphomicrobiales</taxon>
        <taxon>Methylocystaceae</taxon>
        <taxon>Methylocystis</taxon>
    </lineage>
</organism>
<dbReference type="KEGG" id="mpar:F7D14_12060"/>
<dbReference type="EMBL" id="CP044331">
    <property type="protein sequence ID" value="QGM98139.1"/>
    <property type="molecule type" value="Genomic_DNA"/>
</dbReference>
<name>A0A6B8M928_9HYPH</name>
<gene>
    <name evidence="6" type="ORF">F7D14_12060</name>
</gene>
<dbReference type="AlphaFoldDB" id="A0A6B8M928"/>
<keyword evidence="2 5" id="KW-0812">Transmembrane</keyword>
<keyword evidence="1" id="KW-1003">Cell membrane</keyword>
<evidence type="ECO:0000256" key="5">
    <source>
        <dbReference type="SAM" id="Phobius"/>
    </source>
</evidence>
<evidence type="ECO:0000256" key="2">
    <source>
        <dbReference type="ARBA" id="ARBA00022692"/>
    </source>
</evidence>
<feature type="transmembrane region" description="Helical" evidence="5">
    <location>
        <begin position="6"/>
        <end position="29"/>
    </location>
</feature>
<feature type="transmembrane region" description="Helical" evidence="5">
    <location>
        <begin position="41"/>
        <end position="64"/>
    </location>
</feature>
<keyword evidence="7" id="KW-1185">Reference proteome</keyword>
<dbReference type="InterPro" id="IPR012451">
    <property type="entry name" value="DUF1656"/>
</dbReference>
<evidence type="ECO:0000256" key="4">
    <source>
        <dbReference type="ARBA" id="ARBA00023136"/>
    </source>
</evidence>
<evidence type="ECO:0000313" key="6">
    <source>
        <dbReference type="EMBL" id="QGM98139.1"/>
    </source>
</evidence>
<accession>A0A6B8M928</accession>
<dbReference type="Proteomes" id="UP000422569">
    <property type="component" value="Chromosome"/>
</dbReference>
<evidence type="ECO:0000256" key="1">
    <source>
        <dbReference type="ARBA" id="ARBA00022475"/>
    </source>
</evidence>
<sequence>MNPEISFFGLYAPSLLVCAPIAYILASLVRRMLGALGIYRYLWHQSLAALAIFVCLLGALLHILSEASF</sequence>
<keyword evidence="4 5" id="KW-0472">Membrane</keyword>